<dbReference type="Proteomes" id="UP000764837">
    <property type="component" value="Unassembled WGS sequence"/>
</dbReference>
<reference evidence="2 3" key="1">
    <citation type="submission" date="2021-01" db="EMBL/GenBank/DDBJ databases">
        <title>Sequencing the genomes of 1000 actinobacteria strains.</title>
        <authorList>
            <person name="Klenk H.-P."/>
        </authorList>
    </citation>
    <scope>NUCLEOTIDE SEQUENCE [LARGE SCALE GENOMIC DNA]</scope>
    <source>
        <strain evidence="2 3">DSM 100204</strain>
    </source>
</reference>
<dbReference type="RefSeq" id="WP_204944759.1">
    <property type="nucleotide sequence ID" value="NZ_JAFBBP010000001.1"/>
</dbReference>
<evidence type="ECO:0000313" key="2">
    <source>
        <dbReference type="EMBL" id="MBM7494143.1"/>
    </source>
</evidence>
<proteinExistence type="predicted"/>
<dbReference type="InterPro" id="IPR006059">
    <property type="entry name" value="SBP"/>
</dbReference>
<evidence type="ECO:0000256" key="1">
    <source>
        <dbReference type="SAM" id="SignalP"/>
    </source>
</evidence>
<feature type="chain" id="PRO_5047289903" evidence="1">
    <location>
        <begin position="23"/>
        <end position="422"/>
    </location>
</feature>
<sequence>MPRRRGVLGAAALLAFALTACAPGGGGGSDAVNLKVWGWRQEDVAAYKKIFQIYEKAHPGVKVEYLPYKNTEYDTILKTGLTDSSGPDVAQLRSYGLLQPLVGAGSLVPLDGPVDKLSGFPKQILDGARGEKDGHVYGVPFALQTLHVIYNKKIFADNGIAAPTSWADMIAGFDKLSKAGVTPLANTVTDGWMLPIEQEIFGATTYGGPDYLTKMLNGSAKFTDAPWTKSLETWKSIQKYWPAQASGVSYTDAQALFTSGRAAAFPGGVWEIAGFQKANPQLDLGIFNAPPAPGAAVDKTLVPGYVDGSFGVSAKSPHKDAALDLVRWMATEEFGRVLSTELRQISPVPGVEPQDELLAQALKDYQANPSPYVTYAYFSGGTPTAWDLASEAFSDYVLGRRNPADAAAHIQRGVDQWFRPKN</sequence>
<evidence type="ECO:0000313" key="3">
    <source>
        <dbReference type="Proteomes" id="UP000764837"/>
    </source>
</evidence>
<dbReference type="Gene3D" id="3.40.190.10">
    <property type="entry name" value="Periplasmic binding protein-like II"/>
    <property type="match status" value="2"/>
</dbReference>
<feature type="signal peptide" evidence="1">
    <location>
        <begin position="1"/>
        <end position="22"/>
    </location>
</feature>
<dbReference type="PROSITE" id="PS51257">
    <property type="entry name" value="PROKAR_LIPOPROTEIN"/>
    <property type="match status" value="1"/>
</dbReference>
<dbReference type="PANTHER" id="PTHR43649">
    <property type="entry name" value="ARABINOSE-BINDING PROTEIN-RELATED"/>
    <property type="match status" value="1"/>
</dbReference>
<dbReference type="Pfam" id="PF01547">
    <property type="entry name" value="SBP_bac_1"/>
    <property type="match status" value="1"/>
</dbReference>
<keyword evidence="1" id="KW-0732">Signal</keyword>
<keyword evidence="3" id="KW-1185">Reference proteome</keyword>
<protein>
    <submittedName>
        <fullName evidence="2">Raffinose/stachyose/melibiose transport system substrate-binding protein</fullName>
    </submittedName>
</protein>
<organism evidence="2 3">
    <name type="scientific">Micromonospora luteifusca</name>
    <dbReference type="NCBI Taxonomy" id="709860"/>
    <lineage>
        <taxon>Bacteria</taxon>
        <taxon>Bacillati</taxon>
        <taxon>Actinomycetota</taxon>
        <taxon>Actinomycetes</taxon>
        <taxon>Micromonosporales</taxon>
        <taxon>Micromonosporaceae</taxon>
        <taxon>Micromonospora</taxon>
    </lineage>
</organism>
<comment type="caution">
    <text evidence="2">The sequence shown here is derived from an EMBL/GenBank/DDBJ whole genome shotgun (WGS) entry which is preliminary data.</text>
</comment>
<name>A0ABS2M131_9ACTN</name>
<dbReference type="SUPFAM" id="SSF53850">
    <property type="entry name" value="Periplasmic binding protein-like II"/>
    <property type="match status" value="1"/>
</dbReference>
<accession>A0ABS2M131</accession>
<dbReference type="InterPro" id="IPR050490">
    <property type="entry name" value="Bact_solute-bd_prot1"/>
</dbReference>
<dbReference type="EMBL" id="JAFBBP010000001">
    <property type="protein sequence ID" value="MBM7494143.1"/>
    <property type="molecule type" value="Genomic_DNA"/>
</dbReference>
<gene>
    <name evidence="2" type="ORF">JOD64_005365</name>
</gene>